<dbReference type="GO" id="GO:0008909">
    <property type="term" value="F:isochorismate synthase activity"/>
    <property type="evidence" value="ECO:0007669"/>
    <property type="project" value="UniProtKB-EC"/>
</dbReference>
<proteinExistence type="inferred from homology"/>
<evidence type="ECO:0000256" key="5">
    <source>
        <dbReference type="ARBA" id="ARBA00023235"/>
    </source>
</evidence>
<keyword evidence="5" id="KW-0413">Isomerase</keyword>
<comment type="catalytic activity">
    <reaction evidence="1">
        <text>chorismate = isochorismate</text>
        <dbReference type="Rhea" id="RHEA:18985"/>
        <dbReference type="ChEBI" id="CHEBI:29748"/>
        <dbReference type="ChEBI" id="CHEBI:29780"/>
        <dbReference type="EC" id="5.4.4.2"/>
    </reaction>
</comment>
<evidence type="ECO:0000256" key="4">
    <source>
        <dbReference type="ARBA" id="ARBA00022842"/>
    </source>
</evidence>
<name>A0A0A3AWI4_9PAST</name>
<evidence type="ECO:0000313" key="8">
    <source>
        <dbReference type="Proteomes" id="UP000030380"/>
    </source>
</evidence>
<dbReference type="STRING" id="505317.OA57_01370"/>
<accession>A0A0A3AWI4</accession>
<dbReference type="PANTHER" id="PTHR47253">
    <property type="match status" value="1"/>
</dbReference>
<dbReference type="RefSeq" id="WP_034612445.1">
    <property type="nucleotide sequence ID" value="NZ_JSUM01000002.1"/>
</dbReference>
<evidence type="ECO:0000256" key="1">
    <source>
        <dbReference type="ARBA" id="ARBA00000799"/>
    </source>
</evidence>
<dbReference type="SUPFAM" id="SSF56322">
    <property type="entry name" value="ADC synthase"/>
    <property type="match status" value="1"/>
</dbReference>
<dbReference type="InterPro" id="IPR015890">
    <property type="entry name" value="Chorismate_C"/>
</dbReference>
<reference evidence="7 8" key="1">
    <citation type="submission" date="2014-11" db="EMBL/GenBank/DDBJ databases">
        <title>Draft genome sequence of Chelonobacter oris 1662T, associated with respiratory disease in Hermann's Tortoises.</title>
        <authorList>
            <person name="Kudirkiene E."/>
            <person name="Hansen M.J."/>
            <person name="Bojesen A.M."/>
        </authorList>
    </citation>
    <scope>NUCLEOTIDE SEQUENCE [LARGE SCALE GENOMIC DNA]</scope>
    <source>
        <strain evidence="7 8">1662</strain>
    </source>
</reference>
<feature type="domain" description="Chorismate-utilising enzyme C-terminal" evidence="6">
    <location>
        <begin position="167"/>
        <end position="418"/>
    </location>
</feature>
<comment type="caution">
    <text evidence="7">The sequence shown here is derived from an EMBL/GenBank/DDBJ whole genome shotgun (WGS) entry which is preliminary data.</text>
</comment>
<dbReference type="PANTHER" id="PTHR47253:SF4">
    <property type="entry name" value="ISOCHORISMATE SYNTHASE 2, CHLOROPLASTIC"/>
    <property type="match status" value="1"/>
</dbReference>
<dbReference type="EC" id="5.4.4.2" evidence="3"/>
<gene>
    <name evidence="7" type="ORF">OA57_01370</name>
</gene>
<dbReference type="GO" id="GO:0009234">
    <property type="term" value="P:menaquinone biosynthetic process"/>
    <property type="evidence" value="ECO:0007669"/>
    <property type="project" value="TreeGrafter"/>
</dbReference>
<comment type="similarity">
    <text evidence="2">Belongs to the isochorismate synthase family.</text>
</comment>
<dbReference type="InterPro" id="IPR044250">
    <property type="entry name" value="MenF-like"/>
</dbReference>
<dbReference type="AlphaFoldDB" id="A0A0A3AWI4"/>
<evidence type="ECO:0000256" key="3">
    <source>
        <dbReference type="ARBA" id="ARBA00012824"/>
    </source>
</evidence>
<dbReference type="Gene3D" id="3.60.120.10">
    <property type="entry name" value="Anthranilate synthase"/>
    <property type="match status" value="1"/>
</dbReference>
<evidence type="ECO:0000259" key="6">
    <source>
        <dbReference type="Pfam" id="PF00425"/>
    </source>
</evidence>
<dbReference type="EMBL" id="JSUM01000002">
    <property type="protein sequence ID" value="KGQ71460.1"/>
    <property type="molecule type" value="Genomic_DNA"/>
</dbReference>
<organism evidence="7 8">
    <name type="scientific">Chelonobacter oris</name>
    <dbReference type="NCBI Taxonomy" id="505317"/>
    <lineage>
        <taxon>Bacteria</taxon>
        <taxon>Pseudomonadati</taxon>
        <taxon>Pseudomonadota</taxon>
        <taxon>Gammaproteobacteria</taxon>
        <taxon>Pasteurellales</taxon>
        <taxon>Pasteurellaceae</taxon>
        <taxon>Chelonobacter</taxon>
    </lineage>
</organism>
<keyword evidence="4" id="KW-0460">Magnesium</keyword>
<dbReference type="NCBIfam" id="TIGR00543">
    <property type="entry name" value="isochor_syn"/>
    <property type="match status" value="1"/>
</dbReference>
<evidence type="ECO:0000313" key="7">
    <source>
        <dbReference type="EMBL" id="KGQ71460.1"/>
    </source>
</evidence>
<dbReference type="InterPro" id="IPR004561">
    <property type="entry name" value="IsoChor_synthase"/>
</dbReference>
<dbReference type="Pfam" id="PF00425">
    <property type="entry name" value="Chorismate_bind"/>
    <property type="match status" value="1"/>
</dbReference>
<dbReference type="Proteomes" id="UP000030380">
    <property type="component" value="Unassembled WGS sequence"/>
</dbReference>
<protein>
    <recommendedName>
        <fullName evidence="3">isochorismate synthase</fullName>
        <ecNumber evidence="3">5.4.4.2</ecNumber>
    </recommendedName>
</protein>
<dbReference type="OrthoDB" id="9806579at2"/>
<evidence type="ECO:0000256" key="2">
    <source>
        <dbReference type="ARBA" id="ARBA00005297"/>
    </source>
</evidence>
<dbReference type="InterPro" id="IPR005801">
    <property type="entry name" value="ADC_synthase"/>
</dbReference>
<sequence>MDCWQQIKQQLLQLLKAHSFGTGDDITQYRLEIALPSAETTLLAWLKGQCHYPRFFWQAREAETQYAVLGQARHFTRLGEAQQFLAQPHSSSLRLVGGVTFEGEACFYLPRLLLTQDSDSTTVTVTLTLCREDIQSAVYAFLNALKSAEPLAAIDAGLTLIERHYTQKAWLDLVREALNNIEQGHFTKVVLAQKQTFAPDKTLDPHDLLAQARSRHPACYYFLWAQSAQQVFLGASPERLYRRRQRRLLTEALAGTAACGEEQQQWLLQDGKNIHENRLVVDDICHKLSSLSCRVDVAPLSSRKLSYVQHLVCNIEAELKTEVNDQACLRAIHPSAAVGGLPCAAALNFIAGRQNFKRDWYAGALGMMSSQDSEFCVAIRSTRLSKDKSGKEKIAIFAGAGIVAGSVPLLEWQEIERKAMGILSLFPAEESGEK</sequence>
<keyword evidence="8" id="KW-1185">Reference proteome</keyword>